<proteinExistence type="predicted"/>
<feature type="domain" description="HTH gntR-type" evidence="4">
    <location>
        <begin position="8"/>
        <end position="75"/>
    </location>
</feature>
<keyword evidence="1" id="KW-0805">Transcription regulation</keyword>
<keyword evidence="6" id="KW-1185">Reference proteome</keyword>
<accession>A0ABT6SUT8</accession>
<dbReference type="RefSeq" id="WP_282535158.1">
    <property type="nucleotide sequence ID" value="NZ_JASCIS010000009.1"/>
</dbReference>
<name>A0ABT6SUT8_9ACTN</name>
<dbReference type="Pfam" id="PF00392">
    <property type="entry name" value="GntR"/>
    <property type="match status" value="1"/>
</dbReference>
<organism evidence="5 6">
    <name type="scientific">Streptomyces luteolus</name>
    <dbReference type="NCBI Taxonomy" id="3043615"/>
    <lineage>
        <taxon>Bacteria</taxon>
        <taxon>Bacillati</taxon>
        <taxon>Actinomycetota</taxon>
        <taxon>Actinomycetes</taxon>
        <taxon>Kitasatosporales</taxon>
        <taxon>Streptomycetaceae</taxon>
        <taxon>Streptomyces</taxon>
    </lineage>
</organism>
<evidence type="ECO:0000256" key="2">
    <source>
        <dbReference type="ARBA" id="ARBA00023125"/>
    </source>
</evidence>
<dbReference type="Gene3D" id="1.10.10.10">
    <property type="entry name" value="Winged helix-like DNA-binding domain superfamily/Winged helix DNA-binding domain"/>
    <property type="match status" value="1"/>
</dbReference>
<evidence type="ECO:0000313" key="6">
    <source>
        <dbReference type="Proteomes" id="UP001237105"/>
    </source>
</evidence>
<keyword evidence="2" id="KW-0238">DNA-binding</keyword>
<dbReference type="PANTHER" id="PTHR43537:SF5">
    <property type="entry name" value="UXU OPERON TRANSCRIPTIONAL REGULATOR"/>
    <property type="match status" value="1"/>
</dbReference>
<dbReference type="EMBL" id="JASCIS010000009">
    <property type="protein sequence ID" value="MDI3419165.1"/>
    <property type="molecule type" value="Genomic_DNA"/>
</dbReference>
<dbReference type="SUPFAM" id="SSF46785">
    <property type="entry name" value="Winged helix' DNA-binding domain"/>
    <property type="match status" value="1"/>
</dbReference>
<dbReference type="SMART" id="SM00895">
    <property type="entry name" value="FCD"/>
    <property type="match status" value="1"/>
</dbReference>
<evidence type="ECO:0000256" key="3">
    <source>
        <dbReference type="ARBA" id="ARBA00023163"/>
    </source>
</evidence>
<dbReference type="Pfam" id="PF07729">
    <property type="entry name" value="FCD"/>
    <property type="match status" value="1"/>
</dbReference>
<comment type="caution">
    <text evidence="5">The sequence shown here is derived from an EMBL/GenBank/DDBJ whole genome shotgun (WGS) entry which is preliminary data.</text>
</comment>
<dbReference type="Proteomes" id="UP001237105">
    <property type="component" value="Unassembled WGS sequence"/>
</dbReference>
<dbReference type="SUPFAM" id="SSF48008">
    <property type="entry name" value="GntR ligand-binding domain-like"/>
    <property type="match status" value="1"/>
</dbReference>
<dbReference type="InterPro" id="IPR036390">
    <property type="entry name" value="WH_DNA-bd_sf"/>
</dbReference>
<evidence type="ECO:0000313" key="5">
    <source>
        <dbReference type="EMBL" id="MDI3419165.1"/>
    </source>
</evidence>
<dbReference type="PANTHER" id="PTHR43537">
    <property type="entry name" value="TRANSCRIPTIONAL REGULATOR, GNTR FAMILY"/>
    <property type="match status" value="1"/>
</dbReference>
<dbReference type="PROSITE" id="PS50949">
    <property type="entry name" value="HTH_GNTR"/>
    <property type="match status" value="1"/>
</dbReference>
<dbReference type="InterPro" id="IPR036388">
    <property type="entry name" value="WH-like_DNA-bd_sf"/>
</dbReference>
<dbReference type="InterPro" id="IPR000524">
    <property type="entry name" value="Tscrpt_reg_HTH_GntR"/>
</dbReference>
<gene>
    <name evidence="5" type="ORF">QIT00_11460</name>
</gene>
<evidence type="ECO:0000256" key="1">
    <source>
        <dbReference type="ARBA" id="ARBA00023015"/>
    </source>
</evidence>
<protein>
    <submittedName>
        <fullName evidence="5">GntR family transcriptional regulator</fullName>
    </submittedName>
</protein>
<dbReference type="InterPro" id="IPR008920">
    <property type="entry name" value="TF_FadR/GntR_C"/>
</dbReference>
<sequence length="220" mass="24578">MKRVEPAPSMADRVYAVLHEAITSGQFPAGHRLRIRDLAAEVGTSEMPVREAIRRLEEAGFAERVPHKGAVVKGLQLTELAHVYDVRRLLEVEAARTGARRMGAEQLGRMREELRELRRAVDERDVSGYLDRDEALLSVLYEASGNPVLLSTISTMWQHCRAYKTVGARASIDQAGDALWYYQERLVGAVEARDAQAAAALTEESLVKATDRIREQLRAL</sequence>
<dbReference type="CDD" id="cd07377">
    <property type="entry name" value="WHTH_GntR"/>
    <property type="match status" value="1"/>
</dbReference>
<evidence type="ECO:0000259" key="4">
    <source>
        <dbReference type="PROSITE" id="PS50949"/>
    </source>
</evidence>
<dbReference type="Gene3D" id="1.20.120.530">
    <property type="entry name" value="GntR ligand-binding domain-like"/>
    <property type="match status" value="1"/>
</dbReference>
<dbReference type="SMART" id="SM00345">
    <property type="entry name" value="HTH_GNTR"/>
    <property type="match status" value="1"/>
</dbReference>
<reference evidence="5 6" key="1">
    <citation type="submission" date="2023-05" db="EMBL/GenBank/DDBJ databases">
        <title>Draft genome sequence of Streptomyces sp. B-S-A12 isolated from a cave soil in Thailand.</title>
        <authorList>
            <person name="Chamroensaksri N."/>
            <person name="Muangham S."/>
        </authorList>
    </citation>
    <scope>NUCLEOTIDE SEQUENCE [LARGE SCALE GENOMIC DNA]</scope>
    <source>
        <strain evidence="5 6">B-S-A12</strain>
    </source>
</reference>
<dbReference type="InterPro" id="IPR011711">
    <property type="entry name" value="GntR_C"/>
</dbReference>
<keyword evidence="3" id="KW-0804">Transcription</keyword>